<dbReference type="EMBL" id="JAQMFO010000008">
    <property type="protein sequence ID" value="MDB6371926.1"/>
    <property type="molecule type" value="Genomic_DNA"/>
</dbReference>
<dbReference type="PROSITE" id="PS00159">
    <property type="entry name" value="ALDOLASE_KDPG_KHG_1"/>
    <property type="match status" value="1"/>
</dbReference>
<proteinExistence type="inferred from homology"/>
<evidence type="ECO:0000256" key="3">
    <source>
        <dbReference type="ARBA" id="ARBA00006906"/>
    </source>
</evidence>
<gene>
    <name evidence="10" type="ORF">PH362_08160</name>
</gene>
<evidence type="ECO:0000313" key="11">
    <source>
        <dbReference type="Proteomes" id="UP001212996"/>
    </source>
</evidence>
<dbReference type="InterPro" id="IPR031338">
    <property type="entry name" value="KDPG/KHG_AS_2"/>
</dbReference>
<evidence type="ECO:0000256" key="1">
    <source>
        <dbReference type="ARBA" id="ARBA00000654"/>
    </source>
</evidence>
<sequence length="215" mass="23072">MKQMIEQLRQLKIVPVIAIDRAEDIIPLGKALADNGLPVAEITFRSAAAAEAIRLLREAQPSMLIGAGTVLNRDQVVAAKQAGADFMVSPGFNPNTVKACLQLNIPIIPGVNNPSAIEGAMELGLKLLKFFPAEPSGGLPMIKAILAPYTELQIMPTGGIGPNNIRDYLAVPRIVACGGSWMVSQALVDNRNWQEIGRLTREAVDLVNGINNRMD</sequence>
<dbReference type="Proteomes" id="UP001212996">
    <property type="component" value="Unassembled WGS sequence"/>
</dbReference>
<dbReference type="NCBIfam" id="TIGR01182">
    <property type="entry name" value="eda"/>
    <property type="match status" value="1"/>
</dbReference>
<dbReference type="Pfam" id="PF01081">
    <property type="entry name" value="Aldolase"/>
    <property type="match status" value="1"/>
</dbReference>
<dbReference type="PROSITE" id="PS00160">
    <property type="entry name" value="ALDOLASE_KDPG_KHG_2"/>
    <property type="match status" value="1"/>
</dbReference>
<dbReference type="PANTHER" id="PTHR30246:SF1">
    <property type="entry name" value="2-DEHYDRO-3-DEOXY-6-PHOSPHOGALACTONATE ALDOLASE-RELATED"/>
    <property type="match status" value="1"/>
</dbReference>
<evidence type="ECO:0000256" key="6">
    <source>
        <dbReference type="ARBA" id="ARBA00023239"/>
    </source>
</evidence>
<evidence type="ECO:0000256" key="8">
    <source>
        <dbReference type="ARBA" id="ARBA00023277"/>
    </source>
</evidence>
<comment type="pathway">
    <text evidence="2">Carbohydrate acid metabolism; 2-dehydro-3-deoxy-D-gluconate degradation; D-glyceraldehyde 3-phosphate and pyruvate from 2-dehydro-3-deoxy-D-gluconate: step 2/2.</text>
</comment>
<name>A0AAW6BGL6_9GAMM</name>
<dbReference type="GO" id="GO:0008675">
    <property type="term" value="F:2-dehydro-3-deoxy-phosphogluconate aldolase activity"/>
    <property type="evidence" value="ECO:0007669"/>
    <property type="project" value="UniProtKB-EC"/>
</dbReference>
<dbReference type="NCBIfam" id="NF004325">
    <property type="entry name" value="PRK05718.1"/>
    <property type="match status" value="1"/>
</dbReference>
<protein>
    <recommendedName>
        <fullName evidence="5">2-dehydro-3-deoxy-phosphogluconate aldolase</fullName>
        <ecNumber evidence="5">4.1.2.14</ecNumber>
    </recommendedName>
    <alternativeName>
        <fullName evidence="9">2-keto-3-deoxy-6-phosphogluconate aldolase</fullName>
    </alternativeName>
</protein>
<keyword evidence="8" id="KW-0119">Carbohydrate metabolism</keyword>
<reference evidence="10" key="1">
    <citation type="submission" date="2023-01" db="EMBL/GenBank/DDBJ databases">
        <title>Genome sequencing of Photorhabdus bodei 09-20.</title>
        <authorList>
            <person name="Kalindamar S."/>
            <person name="Kumru S."/>
        </authorList>
    </citation>
    <scope>NUCLEOTIDE SEQUENCE</scope>
    <source>
        <strain evidence="10">09-20</strain>
    </source>
</reference>
<dbReference type="EC" id="4.1.2.14" evidence="5"/>
<dbReference type="InterPro" id="IPR031337">
    <property type="entry name" value="KDPG/KHG_AS_1"/>
</dbReference>
<comment type="caution">
    <text evidence="10">The sequence shown here is derived from an EMBL/GenBank/DDBJ whole genome shotgun (WGS) entry which is preliminary data.</text>
</comment>
<evidence type="ECO:0000256" key="9">
    <source>
        <dbReference type="ARBA" id="ARBA00049796"/>
    </source>
</evidence>
<dbReference type="InterPro" id="IPR013785">
    <property type="entry name" value="Aldolase_TIM"/>
</dbReference>
<organism evidence="10 11">
    <name type="scientific">Photorhabdus bodei</name>
    <dbReference type="NCBI Taxonomy" id="2029681"/>
    <lineage>
        <taxon>Bacteria</taxon>
        <taxon>Pseudomonadati</taxon>
        <taxon>Pseudomonadota</taxon>
        <taxon>Gammaproteobacteria</taxon>
        <taxon>Enterobacterales</taxon>
        <taxon>Morganellaceae</taxon>
        <taxon>Photorhabdus</taxon>
    </lineage>
</organism>
<keyword evidence="7" id="KW-0704">Schiff base</keyword>
<keyword evidence="6" id="KW-0456">Lyase</keyword>
<evidence type="ECO:0000256" key="5">
    <source>
        <dbReference type="ARBA" id="ARBA00013063"/>
    </source>
</evidence>
<comment type="similarity">
    <text evidence="3">Belongs to the KHG/KDPG aldolase family.</text>
</comment>
<evidence type="ECO:0000313" key="10">
    <source>
        <dbReference type="EMBL" id="MDB6371926.1"/>
    </source>
</evidence>
<evidence type="ECO:0000256" key="4">
    <source>
        <dbReference type="ARBA" id="ARBA00011233"/>
    </source>
</evidence>
<accession>A0AAW6BGL6</accession>
<dbReference type="SUPFAM" id="SSF51569">
    <property type="entry name" value="Aldolase"/>
    <property type="match status" value="1"/>
</dbReference>
<dbReference type="AlphaFoldDB" id="A0AAW6BGL6"/>
<comment type="subunit">
    <text evidence="4">Homotrimer.</text>
</comment>
<comment type="catalytic activity">
    <reaction evidence="1">
        <text>2-dehydro-3-deoxy-6-phospho-D-gluconate = D-glyceraldehyde 3-phosphate + pyruvate</text>
        <dbReference type="Rhea" id="RHEA:17089"/>
        <dbReference type="ChEBI" id="CHEBI:15361"/>
        <dbReference type="ChEBI" id="CHEBI:57569"/>
        <dbReference type="ChEBI" id="CHEBI:59776"/>
        <dbReference type="EC" id="4.1.2.14"/>
    </reaction>
</comment>
<evidence type="ECO:0000256" key="7">
    <source>
        <dbReference type="ARBA" id="ARBA00023270"/>
    </source>
</evidence>
<dbReference type="Gene3D" id="3.20.20.70">
    <property type="entry name" value="Aldolase class I"/>
    <property type="match status" value="1"/>
</dbReference>
<evidence type="ECO:0000256" key="2">
    <source>
        <dbReference type="ARBA" id="ARBA00004736"/>
    </source>
</evidence>
<dbReference type="CDD" id="cd00452">
    <property type="entry name" value="KDPG_aldolase"/>
    <property type="match status" value="1"/>
</dbReference>
<dbReference type="InterPro" id="IPR000887">
    <property type="entry name" value="Aldlse_KDPG_KHG"/>
</dbReference>
<dbReference type="RefSeq" id="WP_271866111.1">
    <property type="nucleotide sequence ID" value="NZ_JAQMFO010000008.1"/>
</dbReference>
<dbReference type="PANTHER" id="PTHR30246">
    <property type="entry name" value="2-KETO-3-DEOXY-6-PHOSPHOGLUCONATE ALDOLASE"/>
    <property type="match status" value="1"/>
</dbReference>